<dbReference type="SUPFAM" id="SSF52540">
    <property type="entry name" value="P-loop containing nucleoside triphosphate hydrolases"/>
    <property type="match status" value="1"/>
</dbReference>
<dbReference type="Gene3D" id="3.40.50.300">
    <property type="entry name" value="P-loop containing nucleotide triphosphate hydrolases"/>
    <property type="match status" value="1"/>
</dbReference>
<dbReference type="InterPro" id="IPR027417">
    <property type="entry name" value="P-loop_NTPase"/>
</dbReference>
<organism evidence="4 5">
    <name type="scientific">Lingula anatina</name>
    <name type="common">Brachiopod</name>
    <name type="synonym">Lingula unguis</name>
    <dbReference type="NCBI Taxonomy" id="7574"/>
    <lineage>
        <taxon>Eukaryota</taxon>
        <taxon>Metazoa</taxon>
        <taxon>Spiralia</taxon>
        <taxon>Lophotrochozoa</taxon>
        <taxon>Brachiopoda</taxon>
        <taxon>Linguliformea</taxon>
        <taxon>Lingulata</taxon>
        <taxon>Lingulida</taxon>
        <taxon>Linguloidea</taxon>
        <taxon>Lingulidae</taxon>
        <taxon>Lingula</taxon>
    </lineage>
</organism>
<evidence type="ECO:0000313" key="4">
    <source>
        <dbReference type="Proteomes" id="UP000085678"/>
    </source>
</evidence>
<dbReference type="GO" id="GO:0003924">
    <property type="term" value="F:GTPase activity"/>
    <property type="evidence" value="ECO:0007669"/>
    <property type="project" value="InterPro"/>
</dbReference>
<name>A0A1S3JPH3_LINAN</name>
<dbReference type="SMART" id="SM00174">
    <property type="entry name" value="RHO"/>
    <property type="match status" value="1"/>
</dbReference>
<feature type="region of interest" description="Disordered" evidence="3">
    <location>
        <begin position="111"/>
        <end position="146"/>
    </location>
</feature>
<dbReference type="STRING" id="7574.A0A1S3JPH3"/>
<dbReference type="GO" id="GO:0005886">
    <property type="term" value="C:plasma membrane"/>
    <property type="evidence" value="ECO:0007669"/>
    <property type="project" value="TreeGrafter"/>
</dbReference>
<reference evidence="5" key="1">
    <citation type="submission" date="2025-08" db="UniProtKB">
        <authorList>
            <consortium name="RefSeq"/>
        </authorList>
    </citation>
    <scope>IDENTIFICATION</scope>
    <source>
        <tissue evidence="5">Gonads</tissue>
    </source>
</reference>
<dbReference type="OMA" id="PGICRSH"/>
<dbReference type="Proteomes" id="UP000085678">
    <property type="component" value="Unplaced"/>
</dbReference>
<dbReference type="PANTHER" id="PTHR45775">
    <property type="entry name" value="RAD, GEM/KIR FAMILY MEMBER 2, ISOFORM C"/>
    <property type="match status" value="1"/>
</dbReference>
<dbReference type="OrthoDB" id="5239715at2759"/>
<evidence type="ECO:0000256" key="3">
    <source>
        <dbReference type="SAM" id="MobiDB-lite"/>
    </source>
</evidence>
<evidence type="ECO:0000313" key="5">
    <source>
        <dbReference type="RefSeq" id="XP_013412265.1"/>
    </source>
</evidence>
<dbReference type="InParanoid" id="A0A1S3JPH3"/>
<feature type="region of interest" description="Disordered" evidence="3">
    <location>
        <begin position="43"/>
        <end position="85"/>
    </location>
</feature>
<dbReference type="InterPro" id="IPR051641">
    <property type="entry name" value="RGK_GTP-binding_reg"/>
</dbReference>
<dbReference type="GO" id="GO:0005525">
    <property type="term" value="F:GTP binding"/>
    <property type="evidence" value="ECO:0007669"/>
    <property type="project" value="InterPro"/>
</dbReference>
<accession>A0A1S3JPH3</accession>
<keyword evidence="4" id="KW-1185">Reference proteome</keyword>
<dbReference type="KEGG" id="lak:106175009"/>
<gene>
    <name evidence="5" type="primary">LOC106175009</name>
</gene>
<protein>
    <submittedName>
        <fullName evidence="5">GTP-binding protein REM 1-like</fullName>
    </submittedName>
</protein>
<comment type="similarity">
    <text evidence="1">Belongs to the small GTPase superfamily. RGK family.</text>
</comment>
<dbReference type="PRINTS" id="PR00449">
    <property type="entry name" value="RASTRNSFRMNG"/>
</dbReference>
<dbReference type="GeneID" id="106175009"/>
<dbReference type="PROSITE" id="PS51421">
    <property type="entry name" value="RAS"/>
    <property type="match status" value="1"/>
</dbReference>
<dbReference type="AlphaFoldDB" id="A0A1S3JPH3"/>
<dbReference type="PROSITE" id="PS51419">
    <property type="entry name" value="RAB"/>
    <property type="match status" value="1"/>
</dbReference>
<dbReference type="PANTHER" id="PTHR45775:SF6">
    <property type="entry name" value="RAD, GEM_KIR FAMILY MEMBER 2, ISOFORM C"/>
    <property type="match status" value="1"/>
</dbReference>
<dbReference type="SMART" id="SM00173">
    <property type="entry name" value="RAS"/>
    <property type="match status" value="1"/>
</dbReference>
<dbReference type="InterPro" id="IPR001806">
    <property type="entry name" value="Small_GTPase"/>
</dbReference>
<dbReference type="SMART" id="SM00175">
    <property type="entry name" value="RAB"/>
    <property type="match status" value="1"/>
</dbReference>
<dbReference type="RefSeq" id="XP_013412265.1">
    <property type="nucleotide sequence ID" value="XM_013556811.1"/>
</dbReference>
<sequence>MAYARDGSGNVWPGQTLNLGDEEEIITEAAARLQLENNNMLGRSMSCRRPRTREAAESPSYRRRSGSVPACSYRPKKKPVPQKNEHDNLTEVEYYLVREFSLNSKGLLQRGDSVKKRKKRIGSASSDTAASAEDGAEGPRSRSVSRTSSIVSDDCFEVEGSEPERFKIVILGAHGVGKTSLTQQFTRTALVDTFDTDSADKFTEVVVTVSVDGDETELSFHSITEDQIPCLVEDPSIDGALVVYSLADRQTYVFAEDVLCKIRKHLKCTCPVVLVANKDDLVRTRVVSCGEGKLVATLYDAKYIETSAVLSYHVDELLVGILHQIKSRKSPFKAPSQGMVRRNSAKRILKRLMSFHHGTTTPDLVCND</sequence>
<dbReference type="FunCoup" id="A0A1S3JPH3">
    <property type="interactions" value="72"/>
</dbReference>
<feature type="compositionally biased region" description="Low complexity" evidence="3">
    <location>
        <begin position="122"/>
        <end position="133"/>
    </location>
</feature>
<dbReference type="GO" id="GO:0005246">
    <property type="term" value="F:calcium channel regulator activity"/>
    <property type="evidence" value="ECO:0007669"/>
    <property type="project" value="TreeGrafter"/>
</dbReference>
<dbReference type="Pfam" id="PF00071">
    <property type="entry name" value="Ras"/>
    <property type="match status" value="1"/>
</dbReference>
<evidence type="ECO:0000256" key="1">
    <source>
        <dbReference type="ARBA" id="ARBA00008846"/>
    </source>
</evidence>
<keyword evidence="2" id="KW-0597">Phosphoprotein</keyword>
<evidence type="ECO:0000256" key="2">
    <source>
        <dbReference type="ARBA" id="ARBA00022553"/>
    </source>
</evidence>
<proteinExistence type="inferred from homology"/>